<dbReference type="EMBL" id="KZ987756">
    <property type="protein sequence ID" value="RKP15123.1"/>
    <property type="molecule type" value="Genomic_DNA"/>
</dbReference>
<dbReference type="SUPFAM" id="SSF52540">
    <property type="entry name" value="P-loop containing nucleoside triphosphate hydrolases"/>
    <property type="match status" value="2"/>
</dbReference>
<evidence type="ECO:0000256" key="1">
    <source>
        <dbReference type="ARBA" id="ARBA00005842"/>
    </source>
</evidence>
<evidence type="ECO:0000256" key="5">
    <source>
        <dbReference type="RuleBase" id="RU003783"/>
    </source>
</evidence>
<keyword evidence="2 6" id="KW-0808">Transferase</keyword>
<dbReference type="Proteomes" id="UP000267251">
    <property type="component" value="Unassembled WGS sequence"/>
</dbReference>
<comment type="similarity">
    <text evidence="1 6">Belongs to the IPP transferase family.</text>
</comment>
<dbReference type="Gene3D" id="3.40.50.300">
    <property type="entry name" value="P-loop containing nucleotide triphosphate hydrolases"/>
    <property type="match status" value="1"/>
</dbReference>
<evidence type="ECO:0000313" key="9">
    <source>
        <dbReference type="Proteomes" id="UP000267251"/>
    </source>
</evidence>
<protein>
    <recommendedName>
        <fullName evidence="5">tRNA dimethylallyltransferase</fullName>
        <ecNumber evidence="5">2.5.1.75</ecNumber>
    </recommendedName>
</protein>
<feature type="region of interest" description="Disordered" evidence="7">
    <location>
        <begin position="359"/>
        <end position="381"/>
    </location>
</feature>
<evidence type="ECO:0000256" key="2">
    <source>
        <dbReference type="ARBA" id="ARBA00022679"/>
    </source>
</evidence>
<reference evidence="9" key="1">
    <citation type="journal article" date="2018" name="Nat. Microbiol.">
        <title>Leveraging single-cell genomics to expand the fungal tree of life.</title>
        <authorList>
            <person name="Ahrendt S.R."/>
            <person name="Quandt C.A."/>
            <person name="Ciobanu D."/>
            <person name="Clum A."/>
            <person name="Salamov A."/>
            <person name="Andreopoulos B."/>
            <person name="Cheng J.F."/>
            <person name="Woyke T."/>
            <person name="Pelin A."/>
            <person name="Henrissat B."/>
            <person name="Reynolds N.K."/>
            <person name="Benny G.L."/>
            <person name="Smith M.E."/>
            <person name="James T.Y."/>
            <person name="Grigoriev I.V."/>
        </authorList>
    </citation>
    <scope>NUCLEOTIDE SEQUENCE [LARGE SCALE GENOMIC DNA]</scope>
</reference>
<dbReference type="GO" id="GO:0052381">
    <property type="term" value="F:tRNA dimethylallyltransferase activity"/>
    <property type="evidence" value="ECO:0007669"/>
    <property type="project" value="UniProtKB-EC"/>
</dbReference>
<proteinExistence type="inferred from homology"/>
<dbReference type="Gene3D" id="1.10.20.140">
    <property type="match status" value="1"/>
</dbReference>
<dbReference type="PANTHER" id="PTHR11088">
    <property type="entry name" value="TRNA DIMETHYLALLYLTRANSFERASE"/>
    <property type="match status" value="1"/>
</dbReference>
<feature type="compositionally biased region" description="Basic residues" evidence="7">
    <location>
        <begin position="404"/>
        <end position="424"/>
    </location>
</feature>
<dbReference type="EC" id="2.5.1.75" evidence="5"/>
<evidence type="ECO:0000256" key="7">
    <source>
        <dbReference type="SAM" id="MobiDB-lite"/>
    </source>
</evidence>
<dbReference type="GO" id="GO:0005524">
    <property type="term" value="F:ATP binding"/>
    <property type="evidence" value="ECO:0007669"/>
    <property type="project" value="UniProtKB-KW"/>
</dbReference>
<name>A0A4P9Y7T1_9FUNG</name>
<evidence type="ECO:0000256" key="3">
    <source>
        <dbReference type="ARBA" id="ARBA00022741"/>
    </source>
</evidence>
<dbReference type="HAMAP" id="MF_00185">
    <property type="entry name" value="IPP_trans"/>
    <property type="match status" value="1"/>
</dbReference>
<evidence type="ECO:0000256" key="6">
    <source>
        <dbReference type="RuleBase" id="RU003785"/>
    </source>
</evidence>
<dbReference type="GO" id="GO:0005739">
    <property type="term" value="C:mitochondrion"/>
    <property type="evidence" value="ECO:0007669"/>
    <property type="project" value="TreeGrafter"/>
</dbReference>
<evidence type="ECO:0000256" key="4">
    <source>
        <dbReference type="ARBA" id="ARBA00022840"/>
    </source>
</evidence>
<dbReference type="InterPro" id="IPR039657">
    <property type="entry name" value="Dimethylallyltransferase"/>
</dbReference>
<dbReference type="Pfam" id="PF01715">
    <property type="entry name" value="IPPT"/>
    <property type="match status" value="1"/>
</dbReference>
<gene>
    <name evidence="8" type="ORF">BJ684DRAFT_18538</name>
</gene>
<comment type="catalytic activity">
    <reaction evidence="5">
        <text>adenosine(37) in tRNA + dimethylallyl diphosphate = N(6)-dimethylallyladenosine(37) in tRNA + diphosphate</text>
        <dbReference type="Rhea" id="RHEA:26482"/>
        <dbReference type="Rhea" id="RHEA-COMP:10162"/>
        <dbReference type="Rhea" id="RHEA-COMP:10375"/>
        <dbReference type="ChEBI" id="CHEBI:33019"/>
        <dbReference type="ChEBI" id="CHEBI:57623"/>
        <dbReference type="ChEBI" id="CHEBI:74411"/>
        <dbReference type="ChEBI" id="CHEBI:74415"/>
        <dbReference type="EC" id="2.5.1.75"/>
    </reaction>
</comment>
<feature type="region of interest" description="Disordered" evidence="7">
    <location>
        <begin position="122"/>
        <end position="147"/>
    </location>
</feature>
<sequence length="431" mass="48558">MSLLTPSRPPVLAVIGTTGVGKSDLAVELAKALNGEVISTDSMQVYAGYDILTNKHPVKDQQGVPHHLLGYVPPGDNYSILDFTRAARQCIDQIHQRGRVPILVGGTQYYVQATLWRDQLVSDPSQSAEENSGPSHDKAEEEDPRTTEELYTQLQRVDPAMAERWHPRDRRKILRSLRVHDSTGQRHSDIQEQQRLAGAAEEKLIYPTCFLWLHAERSIIVDRLEARVDVMMQQGMLDEVRSLHRELPSPIDYTRGLAQGIGFKEFQIFIEAENDHAVDEKALEKHKADAVEMVKAGNRIYAKRQVGWIRNKLLPRCSPPSYDACCYVLDASDPSKWDEAAKAPAIAVAQAFLKQTPLPNPKDIHPLAQDLLNPPEKSPQDNKMIQCEICGVYSRGEQAARDHRGSRKHRQALKRQARPYRRSRPSSPSPS</sequence>
<dbReference type="OrthoDB" id="775260at2759"/>
<feature type="region of interest" description="Disordered" evidence="7">
    <location>
        <begin position="398"/>
        <end position="431"/>
    </location>
</feature>
<dbReference type="SUPFAM" id="SSF57667">
    <property type="entry name" value="beta-beta-alpha zinc fingers"/>
    <property type="match status" value="1"/>
</dbReference>
<keyword evidence="3 6" id="KW-0547">Nucleotide-binding</keyword>
<dbReference type="InterPro" id="IPR027417">
    <property type="entry name" value="P-loop_NTPase"/>
</dbReference>
<dbReference type="PANTHER" id="PTHR11088:SF89">
    <property type="entry name" value="TRNA DIMETHYLALLYLTRANSFERASE"/>
    <property type="match status" value="1"/>
</dbReference>
<organism evidence="8 9">
    <name type="scientific">Piptocephalis cylindrospora</name>
    <dbReference type="NCBI Taxonomy" id="1907219"/>
    <lineage>
        <taxon>Eukaryota</taxon>
        <taxon>Fungi</taxon>
        <taxon>Fungi incertae sedis</taxon>
        <taxon>Zoopagomycota</taxon>
        <taxon>Zoopagomycotina</taxon>
        <taxon>Zoopagomycetes</taxon>
        <taxon>Zoopagales</taxon>
        <taxon>Piptocephalidaceae</taxon>
        <taxon>Piptocephalis</taxon>
    </lineage>
</organism>
<dbReference type="AlphaFoldDB" id="A0A4P9Y7T1"/>
<dbReference type="NCBIfam" id="TIGR00174">
    <property type="entry name" value="miaA"/>
    <property type="match status" value="1"/>
</dbReference>
<keyword evidence="5" id="KW-0819">tRNA processing</keyword>
<evidence type="ECO:0000313" key="8">
    <source>
        <dbReference type="EMBL" id="RKP15123.1"/>
    </source>
</evidence>
<feature type="compositionally biased region" description="Polar residues" evidence="7">
    <location>
        <begin position="122"/>
        <end position="134"/>
    </location>
</feature>
<keyword evidence="9" id="KW-1185">Reference proteome</keyword>
<dbReference type="InterPro" id="IPR018022">
    <property type="entry name" value="IPT"/>
</dbReference>
<feature type="compositionally biased region" description="Basic and acidic residues" evidence="7">
    <location>
        <begin position="135"/>
        <end position="147"/>
    </location>
</feature>
<keyword evidence="4 6" id="KW-0067">ATP-binding</keyword>
<dbReference type="InterPro" id="IPR036236">
    <property type="entry name" value="Znf_C2H2_sf"/>
</dbReference>
<accession>A0A4P9Y7T1</accession>
<dbReference type="GO" id="GO:0006400">
    <property type="term" value="P:tRNA modification"/>
    <property type="evidence" value="ECO:0007669"/>
    <property type="project" value="TreeGrafter"/>
</dbReference>